<dbReference type="GO" id="GO:0008199">
    <property type="term" value="F:ferric iron binding"/>
    <property type="evidence" value="ECO:0007669"/>
    <property type="project" value="InterPro"/>
</dbReference>
<keyword evidence="3" id="KW-0479">Metal-binding</keyword>
<evidence type="ECO:0000313" key="9">
    <source>
        <dbReference type="EMBL" id="RZU32145.1"/>
    </source>
</evidence>
<dbReference type="SUPFAM" id="SSF49482">
    <property type="entry name" value="Aromatic compound dioxygenase"/>
    <property type="match status" value="1"/>
</dbReference>
<evidence type="ECO:0000256" key="7">
    <source>
        <dbReference type="SAM" id="MobiDB-lite"/>
    </source>
</evidence>
<sequence>MADPDTHGAGPNGGAGTSDRELFSEERSAEVVAQSFAGTPDPRLRQVMTSLVRHLHAFVKDVELTEEEWGFAIDFLTRTGHMSDDLRQEFILLSDVLGVSMLVETINHRTGGTSTESTVLGPFHMVESPVRELGADIALDGKGTPCLVSGRVTGPDGEPLAGATVDVWQTNEDGFYDVQQPGIQPPGNLRGLFTADDDGRFWFRSVVPRFYPIPDDGPVGQLLAATGRHPNRPAHLHFIAAAPGYRPVTTHVFVADSPYLDSDAVFGVKESLVRDVPEVDDPARAAEVGLANPFRTLTFDLSLLRADQAPGSAPPADAQPTVVRGAPS</sequence>
<protein>
    <submittedName>
        <fullName evidence="9">Catechol 1,2-dioxygenase</fullName>
    </submittedName>
</protein>
<evidence type="ECO:0000256" key="5">
    <source>
        <dbReference type="ARBA" id="ARBA00023002"/>
    </source>
</evidence>
<dbReference type="Gene3D" id="2.60.130.10">
    <property type="entry name" value="Aromatic compound dioxygenase"/>
    <property type="match status" value="1"/>
</dbReference>
<comment type="caution">
    <text evidence="9">The sequence shown here is derived from an EMBL/GenBank/DDBJ whole genome shotgun (WGS) entry which is preliminary data.</text>
</comment>
<evidence type="ECO:0000256" key="4">
    <source>
        <dbReference type="ARBA" id="ARBA00022964"/>
    </source>
</evidence>
<dbReference type="InterPro" id="IPR039390">
    <property type="entry name" value="1_2-HQD/HQD"/>
</dbReference>
<keyword evidence="10" id="KW-1185">Reference proteome</keyword>
<keyword evidence="6" id="KW-0408">Iron</keyword>
<dbReference type="CDD" id="cd03461">
    <property type="entry name" value="1_2-HQD"/>
    <property type="match status" value="1"/>
</dbReference>
<feature type="region of interest" description="Disordered" evidence="7">
    <location>
        <begin position="308"/>
        <end position="328"/>
    </location>
</feature>
<comment type="similarity">
    <text evidence="2">Belongs to the intradiol ring-cleavage dioxygenase family.</text>
</comment>
<accession>A0A4Q7Y837</accession>
<organism evidence="9 10">
    <name type="scientific">Blastococcus saxobsidens</name>
    <dbReference type="NCBI Taxonomy" id="138336"/>
    <lineage>
        <taxon>Bacteria</taxon>
        <taxon>Bacillati</taxon>
        <taxon>Actinomycetota</taxon>
        <taxon>Actinomycetes</taxon>
        <taxon>Geodermatophilales</taxon>
        <taxon>Geodermatophilaceae</taxon>
        <taxon>Blastococcus</taxon>
    </lineage>
</organism>
<dbReference type="PROSITE" id="PS00083">
    <property type="entry name" value="INTRADIOL_DIOXYGENAS"/>
    <property type="match status" value="1"/>
</dbReference>
<comment type="cofactor">
    <cofactor evidence="1">
        <name>Fe(3+)</name>
        <dbReference type="ChEBI" id="CHEBI:29034"/>
    </cofactor>
</comment>
<evidence type="ECO:0000256" key="3">
    <source>
        <dbReference type="ARBA" id="ARBA00022723"/>
    </source>
</evidence>
<evidence type="ECO:0000256" key="1">
    <source>
        <dbReference type="ARBA" id="ARBA00001965"/>
    </source>
</evidence>
<dbReference type="PANTHER" id="PTHR33711">
    <property type="entry name" value="DIOXYGENASE, PUTATIVE (AFU_ORTHOLOGUE AFUA_2G02910)-RELATED"/>
    <property type="match status" value="1"/>
</dbReference>
<dbReference type="InterPro" id="IPR007535">
    <property type="entry name" value="Catechol_dOase_N"/>
</dbReference>
<dbReference type="GO" id="GO:0018576">
    <property type="term" value="F:catechol 1,2-dioxygenase activity"/>
    <property type="evidence" value="ECO:0007669"/>
    <property type="project" value="InterPro"/>
</dbReference>
<evidence type="ECO:0000259" key="8">
    <source>
        <dbReference type="PROSITE" id="PS00083"/>
    </source>
</evidence>
<proteinExistence type="inferred from homology"/>
<evidence type="ECO:0000256" key="2">
    <source>
        <dbReference type="ARBA" id="ARBA00007825"/>
    </source>
</evidence>
<dbReference type="InterPro" id="IPR000627">
    <property type="entry name" value="Intradiol_dOase_C"/>
</dbReference>
<evidence type="ECO:0000256" key="6">
    <source>
        <dbReference type="ARBA" id="ARBA00023004"/>
    </source>
</evidence>
<feature type="region of interest" description="Disordered" evidence="7">
    <location>
        <begin position="1"/>
        <end position="24"/>
    </location>
</feature>
<reference evidence="9 10" key="1">
    <citation type="submission" date="2019-02" db="EMBL/GenBank/DDBJ databases">
        <title>Sequencing the genomes of 1000 actinobacteria strains.</title>
        <authorList>
            <person name="Klenk H.-P."/>
        </authorList>
    </citation>
    <scope>NUCLEOTIDE SEQUENCE [LARGE SCALE GENOMIC DNA]</scope>
    <source>
        <strain evidence="9 10">DSM 44509</strain>
    </source>
</reference>
<gene>
    <name evidence="9" type="ORF">BKA19_1835</name>
</gene>
<keyword evidence="4 9" id="KW-0223">Dioxygenase</keyword>
<dbReference type="EMBL" id="SHKV01000001">
    <property type="protein sequence ID" value="RZU32145.1"/>
    <property type="molecule type" value="Genomic_DNA"/>
</dbReference>
<dbReference type="InterPro" id="IPR050770">
    <property type="entry name" value="Intradiol_RC_Dioxygenase"/>
</dbReference>
<keyword evidence="5" id="KW-0560">Oxidoreductase</keyword>
<evidence type="ECO:0000313" key="10">
    <source>
        <dbReference type="Proteomes" id="UP000292507"/>
    </source>
</evidence>
<dbReference type="InterPro" id="IPR015889">
    <property type="entry name" value="Intradiol_dOase_core"/>
</dbReference>
<dbReference type="PANTHER" id="PTHR33711:SF7">
    <property type="entry name" value="INTRADIOL RING-CLEAVAGE DIOXYGENASES DOMAIN-CONTAINING PROTEIN-RELATED"/>
    <property type="match status" value="1"/>
</dbReference>
<dbReference type="RefSeq" id="WP_104529032.1">
    <property type="nucleotide sequence ID" value="NZ_POQT01000021.1"/>
</dbReference>
<dbReference type="OrthoDB" id="9800887at2"/>
<dbReference type="Proteomes" id="UP000292507">
    <property type="component" value="Unassembled WGS sequence"/>
</dbReference>
<dbReference type="Pfam" id="PF04444">
    <property type="entry name" value="Dioxygenase_N"/>
    <property type="match status" value="1"/>
</dbReference>
<dbReference type="AlphaFoldDB" id="A0A4Q7Y837"/>
<dbReference type="Pfam" id="PF00775">
    <property type="entry name" value="Dioxygenase_C"/>
    <property type="match status" value="1"/>
</dbReference>
<feature type="domain" description="Intradiol ring-cleavage dioxygenases" evidence="8">
    <location>
        <begin position="148"/>
        <end position="176"/>
    </location>
</feature>
<dbReference type="GO" id="GO:0009712">
    <property type="term" value="P:catechol-containing compound metabolic process"/>
    <property type="evidence" value="ECO:0007669"/>
    <property type="project" value="InterPro"/>
</dbReference>
<name>A0A4Q7Y837_9ACTN</name>